<evidence type="ECO:0000313" key="12">
    <source>
        <dbReference type="Proteomes" id="UP000070483"/>
    </source>
</evidence>
<sequence length="71" mass="8284">MSKFNLEDAIRNLREEYKKIYWPDKIEVYHVTVIVILMTAFIAIYTLLFDTAFNFVLAKISEVLRNILGGA</sequence>
<dbReference type="AlphaFoldDB" id="A0A134AQF6"/>
<dbReference type="OrthoDB" id="88929at2"/>
<reference evidence="11" key="2">
    <citation type="submission" date="2016-01" db="EMBL/GenBank/DDBJ databases">
        <authorList>
            <person name="Oliw E.H."/>
        </authorList>
    </citation>
    <scope>NUCLEOTIDE SEQUENCE [LARGE SCALE GENOMIC DNA]</scope>
    <source>
        <strain evidence="11">KA00185</strain>
    </source>
</reference>
<dbReference type="Pfam" id="PF00584">
    <property type="entry name" value="SecE"/>
    <property type="match status" value="1"/>
</dbReference>
<evidence type="ECO:0000256" key="8">
    <source>
        <dbReference type="SAM" id="Phobius"/>
    </source>
</evidence>
<accession>A0A134AQF6</accession>
<dbReference type="GO" id="GO:0016020">
    <property type="term" value="C:membrane"/>
    <property type="evidence" value="ECO:0007669"/>
    <property type="project" value="UniProtKB-SubCell"/>
</dbReference>
<evidence type="ECO:0000256" key="2">
    <source>
        <dbReference type="ARBA" id="ARBA00022448"/>
    </source>
</evidence>
<dbReference type="InterPro" id="IPR038379">
    <property type="entry name" value="SecE_sf"/>
</dbReference>
<dbReference type="GO" id="GO:0009306">
    <property type="term" value="P:protein secretion"/>
    <property type="evidence" value="ECO:0007669"/>
    <property type="project" value="InterPro"/>
</dbReference>
<keyword evidence="12" id="KW-1185">Reference proteome</keyword>
<evidence type="ECO:0000313" key="11">
    <source>
        <dbReference type="EMBL" id="KXB69907.1"/>
    </source>
</evidence>
<evidence type="ECO:0000256" key="1">
    <source>
        <dbReference type="ARBA" id="ARBA00004370"/>
    </source>
</evidence>
<evidence type="ECO:0000256" key="4">
    <source>
        <dbReference type="ARBA" id="ARBA00022927"/>
    </source>
</evidence>
<dbReference type="GO" id="GO:0006886">
    <property type="term" value="P:intracellular protein transport"/>
    <property type="evidence" value="ECO:0007669"/>
    <property type="project" value="InterPro"/>
</dbReference>
<dbReference type="EMBL" id="LSDD01000011">
    <property type="protein sequence ID" value="KXB69907.1"/>
    <property type="molecule type" value="Genomic_DNA"/>
</dbReference>
<gene>
    <name evidence="11" type="ORF">HMPREF3180_00209</name>
    <name evidence="9" type="ORF">JMUB3933_1787</name>
    <name evidence="10" type="ORF">JMUB3934_1924</name>
</gene>
<evidence type="ECO:0000313" key="9">
    <source>
        <dbReference type="EMBL" id="BBM48273.1"/>
    </source>
</evidence>
<feature type="transmembrane region" description="Helical" evidence="8">
    <location>
        <begin position="28"/>
        <end position="49"/>
    </location>
</feature>
<dbReference type="GeneID" id="84805119"/>
<dbReference type="EMBL" id="AP019834">
    <property type="protein sequence ID" value="BBM48273.1"/>
    <property type="molecule type" value="Genomic_DNA"/>
</dbReference>
<reference evidence="12" key="1">
    <citation type="submission" date="2016-01" db="EMBL/GenBank/DDBJ databases">
        <authorList>
            <person name="Mitreva M."/>
            <person name="Pepin K.H."/>
            <person name="Mihindukulasuriya K.A."/>
            <person name="Fulton R."/>
            <person name="Fronick C."/>
            <person name="O'Laughlin M."/>
            <person name="Miner T."/>
            <person name="Herter B."/>
            <person name="Rosa B.A."/>
            <person name="Cordes M."/>
            <person name="Tomlinson C."/>
            <person name="Wollam A."/>
            <person name="Palsikar V.B."/>
            <person name="Mardis E.R."/>
            <person name="Wilson R.K."/>
        </authorList>
    </citation>
    <scope>NUCLEOTIDE SEQUENCE [LARGE SCALE GENOMIC DNA]</scope>
    <source>
        <strain evidence="12">KA00185</strain>
    </source>
</reference>
<keyword evidence="3 8" id="KW-0812">Transmembrane</keyword>
<organism evidence="11 12">
    <name type="scientific">Leptotrichia wadei</name>
    <dbReference type="NCBI Taxonomy" id="157687"/>
    <lineage>
        <taxon>Bacteria</taxon>
        <taxon>Fusobacteriati</taxon>
        <taxon>Fusobacteriota</taxon>
        <taxon>Fusobacteriia</taxon>
        <taxon>Fusobacteriales</taxon>
        <taxon>Leptotrichiaceae</taxon>
        <taxon>Leptotrichia</taxon>
    </lineage>
</organism>
<evidence type="ECO:0000256" key="5">
    <source>
        <dbReference type="ARBA" id="ARBA00022989"/>
    </source>
</evidence>
<name>A0A134AQF6_9FUSO</name>
<keyword evidence="7 8" id="KW-0472">Membrane</keyword>
<dbReference type="Proteomes" id="UP000070483">
    <property type="component" value="Unassembled WGS sequence"/>
</dbReference>
<evidence type="ECO:0000256" key="7">
    <source>
        <dbReference type="ARBA" id="ARBA00023136"/>
    </source>
</evidence>
<dbReference type="InterPro" id="IPR005807">
    <property type="entry name" value="SecE_bac"/>
</dbReference>
<protein>
    <submittedName>
        <fullName evidence="9">Preprotein translocase subunit SecE</fullName>
    </submittedName>
    <submittedName>
        <fullName evidence="11">Preprotein translocase, SecE subunit</fullName>
    </submittedName>
</protein>
<evidence type="ECO:0000313" key="10">
    <source>
        <dbReference type="EMBL" id="BBM50614.1"/>
    </source>
</evidence>
<reference evidence="9 13" key="3">
    <citation type="submission" date="2019-07" db="EMBL/GenBank/DDBJ databases">
        <title>Complete Genome Sequence of Leptotrichia wadei Strain JMUB3933.</title>
        <authorList>
            <person name="Watanabe S."/>
            <person name="Cui L."/>
        </authorList>
    </citation>
    <scope>NUCLEOTIDE SEQUENCE [LARGE SCALE GENOMIC DNA]</scope>
    <source>
        <strain evidence="9 13">JMUB3933</strain>
    </source>
</reference>
<dbReference type="STRING" id="157687.HMPREF3180_00209"/>
<evidence type="ECO:0000313" key="14">
    <source>
        <dbReference type="Proteomes" id="UP000321501"/>
    </source>
</evidence>
<reference evidence="10 14" key="4">
    <citation type="submission" date="2019-07" db="EMBL/GenBank/DDBJ databases">
        <title>Complete Genome Sequence of Leptotrichia wadei Strain JMUB3934.</title>
        <authorList>
            <person name="Watanabe S."/>
            <person name="Cui L."/>
        </authorList>
    </citation>
    <scope>NUCLEOTIDE SEQUENCE [LARGE SCALE GENOMIC DNA]</scope>
    <source>
        <strain evidence="10 14">JMUB3934</strain>
    </source>
</reference>
<dbReference type="GO" id="GO:0008320">
    <property type="term" value="F:protein transmembrane transporter activity"/>
    <property type="evidence" value="ECO:0007669"/>
    <property type="project" value="InterPro"/>
</dbReference>
<keyword evidence="5 8" id="KW-1133">Transmembrane helix</keyword>
<dbReference type="RefSeq" id="WP_018498764.1">
    <property type="nucleotide sequence ID" value="NZ_AP019829.2"/>
</dbReference>
<dbReference type="EMBL" id="AP019835">
    <property type="protein sequence ID" value="BBM50614.1"/>
    <property type="molecule type" value="Genomic_DNA"/>
</dbReference>
<dbReference type="Proteomes" id="UP000321501">
    <property type="component" value="Chromosome"/>
</dbReference>
<dbReference type="GO" id="GO:0006605">
    <property type="term" value="P:protein targeting"/>
    <property type="evidence" value="ECO:0007669"/>
    <property type="project" value="InterPro"/>
</dbReference>
<proteinExistence type="predicted"/>
<dbReference type="Gene3D" id="1.20.5.1030">
    <property type="entry name" value="Preprotein translocase secy subunit"/>
    <property type="match status" value="1"/>
</dbReference>
<dbReference type="PATRIC" id="fig|157687.3.peg.211"/>
<dbReference type="InterPro" id="IPR001901">
    <property type="entry name" value="Translocase_SecE/Sec61-g"/>
</dbReference>
<dbReference type="NCBIfam" id="TIGR00964">
    <property type="entry name" value="secE_bact"/>
    <property type="match status" value="1"/>
</dbReference>
<keyword evidence="4" id="KW-0653">Protein transport</keyword>
<evidence type="ECO:0000313" key="13">
    <source>
        <dbReference type="Proteomes" id="UP000321397"/>
    </source>
</evidence>
<keyword evidence="2" id="KW-0813">Transport</keyword>
<evidence type="ECO:0000256" key="6">
    <source>
        <dbReference type="ARBA" id="ARBA00023010"/>
    </source>
</evidence>
<evidence type="ECO:0000256" key="3">
    <source>
        <dbReference type="ARBA" id="ARBA00022692"/>
    </source>
</evidence>
<dbReference type="Proteomes" id="UP000321397">
    <property type="component" value="Chromosome"/>
</dbReference>
<keyword evidence="6" id="KW-0811">Translocation</keyword>
<comment type="subcellular location">
    <subcellularLocation>
        <location evidence="1">Membrane</location>
    </subcellularLocation>
</comment>